<evidence type="ECO:0000313" key="4">
    <source>
        <dbReference type="Proteomes" id="UP000672097"/>
    </source>
</evidence>
<dbReference type="EMBL" id="JAGQDG010000003">
    <property type="protein sequence ID" value="MBQ0935223.1"/>
    <property type="molecule type" value="Genomic_DNA"/>
</dbReference>
<feature type="domain" description="Tle cognate immunity protein 4 C-terminal" evidence="2">
    <location>
        <begin position="265"/>
        <end position="429"/>
    </location>
</feature>
<name>A0ABS5DVP6_9BURK</name>
<dbReference type="RefSeq" id="WP_210808003.1">
    <property type="nucleotide sequence ID" value="NZ_JAGQDG010000003.1"/>
</dbReference>
<dbReference type="Pfam" id="PF18426">
    <property type="entry name" value="Tli4_C"/>
    <property type="match status" value="1"/>
</dbReference>
<proteinExistence type="predicted"/>
<feature type="compositionally biased region" description="Polar residues" evidence="1">
    <location>
        <begin position="413"/>
        <end position="425"/>
    </location>
</feature>
<dbReference type="Proteomes" id="UP000672097">
    <property type="component" value="Unassembled WGS sequence"/>
</dbReference>
<gene>
    <name evidence="3" type="ORF">KAK11_07790</name>
</gene>
<dbReference type="InterPro" id="IPR041290">
    <property type="entry name" value="Tli4_C"/>
</dbReference>
<organism evidence="3 4">
    <name type="scientific">Ideonella paludis</name>
    <dbReference type="NCBI Taxonomy" id="1233411"/>
    <lineage>
        <taxon>Bacteria</taxon>
        <taxon>Pseudomonadati</taxon>
        <taxon>Pseudomonadota</taxon>
        <taxon>Betaproteobacteria</taxon>
        <taxon>Burkholderiales</taxon>
        <taxon>Sphaerotilaceae</taxon>
        <taxon>Ideonella</taxon>
    </lineage>
</organism>
<protein>
    <recommendedName>
        <fullName evidence="2">Tle cognate immunity protein 4 C-terminal domain-containing protein</fullName>
    </recommendedName>
</protein>
<reference evidence="3 4" key="1">
    <citation type="submission" date="2021-04" db="EMBL/GenBank/DDBJ databases">
        <title>The genome sequence of type strain Ideonella paludis KCTC 32238.</title>
        <authorList>
            <person name="Liu Y."/>
        </authorList>
    </citation>
    <scope>NUCLEOTIDE SEQUENCE [LARGE SCALE GENOMIC DNA]</scope>
    <source>
        <strain evidence="3 4">KCTC 32238</strain>
    </source>
</reference>
<comment type="caution">
    <text evidence="3">The sequence shown here is derived from an EMBL/GenBank/DDBJ whole genome shotgun (WGS) entry which is preliminary data.</text>
</comment>
<sequence>MDDRAFALAWTDASLARWLCAGALAGLAACSPSEAQLQPRGPSPQDIAEAYHPTYVPAADVRSECLGRVVFEVGSKVELAWGLPRGRSNEQILGFSRLLRGAHDGIQIGNVAVVVIAGANQKTILDMQGSVDDDKHIALQDFDENIRGDLSVAQSLEKRTTGPQDISDAEWQAYRQKNIAKFRASAEEYKLRKQNLDKDWHPTDWGLPDSTGYIAGPTLYAFLLRGGYAFQFMSTGGEGEAPFEQRVVAFKDLLSRFEPRSLYQVPNKAGVCIPHGFIADDGKGPFNADVSFRYADSPGVIYTLSTGIVGERNDEPNDPLIEATARATVSAVIGNSYGRKLKVLGPKSVKIGARGGLLGGISTAEGAPGYSVYAGVGGVPGSQVLPHISLNMRSFDKQTAPDDVKVDPPPFEQSLQRFEQTLSSARTRRTGSL</sequence>
<feature type="region of interest" description="Disordered" evidence="1">
    <location>
        <begin position="399"/>
        <end position="433"/>
    </location>
</feature>
<evidence type="ECO:0000259" key="2">
    <source>
        <dbReference type="Pfam" id="PF18426"/>
    </source>
</evidence>
<evidence type="ECO:0000313" key="3">
    <source>
        <dbReference type="EMBL" id="MBQ0935223.1"/>
    </source>
</evidence>
<accession>A0ABS5DVP6</accession>
<dbReference type="PROSITE" id="PS51257">
    <property type="entry name" value="PROKAR_LIPOPROTEIN"/>
    <property type="match status" value="1"/>
</dbReference>
<evidence type="ECO:0000256" key="1">
    <source>
        <dbReference type="SAM" id="MobiDB-lite"/>
    </source>
</evidence>
<keyword evidence="4" id="KW-1185">Reference proteome</keyword>